<keyword evidence="1" id="KW-0812">Transmembrane</keyword>
<evidence type="ECO:0000313" key="3">
    <source>
        <dbReference type="EMBL" id="GGA77063.1"/>
    </source>
</evidence>
<dbReference type="Proteomes" id="UP000623419">
    <property type="component" value="Unassembled WGS sequence"/>
</dbReference>
<evidence type="ECO:0000313" key="4">
    <source>
        <dbReference type="Proteomes" id="UP000623419"/>
    </source>
</evidence>
<feature type="domain" description="DUF5671" evidence="2">
    <location>
        <begin position="67"/>
        <end position="202"/>
    </location>
</feature>
<dbReference type="EMBL" id="BMKC01000001">
    <property type="protein sequence ID" value="GGA77063.1"/>
    <property type="molecule type" value="Genomic_DNA"/>
</dbReference>
<evidence type="ECO:0000256" key="1">
    <source>
        <dbReference type="SAM" id="Phobius"/>
    </source>
</evidence>
<keyword evidence="4" id="KW-1185">Reference proteome</keyword>
<feature type="transmembrane region" description="Helical" evidence="1">
    <location>
        <begin position="68"/>
        <end position="93"/>
    </location>
</feature>
<keyword evidence="1" id="KW-0472">Membrane</keyword>
<proteinExistence type="predicted"/>
<sequence>MANTGSQELAQFVRDALASGQDRESIASALAAAGWPDALVADALAAYADVPFPVPVPRPRPYLSAREAFLYLTLFATLYISAFQLGSLLFDLINRAWPDPADPAWQVARQATSMRWAMASIVVAFPVYLFLAHHLSQAMARSPGKRLSAVRRWLTYLTLFIAACVLVGDLITLVHALLSGELTLRFALKVGVVAMITGGIFGWYLWDLRNEERES</sequence>
<protein>
    <recommendedName>
        <fullName evidence="2">DUF5671 domain-containing protein</fullName>
    </recommendedName>
</protein>
<feature type="transmembrane region" description="Helical" evidence="1">
    <location>
        <begin position="113"/>
        <end position="132"/>
    </location>
</feature>
<accession>A0ABQ1HGZ9</accession>
<feature type="transmembrane region" description="Helical" evidence="1">
    <location>
        <begin position="186"/>
        <end position="206"/>
    </location>
</feature>
<dbReference type="InterPro" id="IPR043728">
    <property type="entry name" value="DUF5671"/>
</dbReference>
<comment type="caution">
    <text evidence="3">The sequence shown here is derived from an EMBL/GenBank/DDBJ whole genome shotgun (WGS) entry which is preliminary data.</text>
</comment>
<organism evidence="3 4">
    <name type="scientific">Arenimonas soli</name>
    <dbReference type="NCBI Taxonomy" id="2269504"/>
    <lineage>
        <taxon>Bacteria</taxon>
        <taxon>Pseudomonadati</taxon>
        <taxon>Pseudomonadota</taxon>
        <taxon>Gammaproteobacteria</taxon>
        <taxon>Lysobacterales</taxon>
        <taxon>Lysobacteraceae</taxon>
        <taxon>Arenimonas</taxon>
    </lineage>
</organism>
<gene>
    <name evidence="3" type="ORF">GCM10011521_14120</name>
</gene>
<evidence type="ECO:0000259" key="2">
    <source>
        <dbReference type="Pfam" id="PF18920"/>
    </source>
</evidence>
<dbReference type="RefSeq" id="WP_188662563.1">
    <property type="nucleotide sequence ID" value="NZ_BMKC01000001.1"/>
</dbReference>
<keyword evidence="1" id="KW-1133">Transmembrane helix</keyword>
<reference evidence="4" key="1">
    <citation type="journal article" date="2019" name="Int. J. Syst. Evol. Microbiol.">
        <title>The Global Catalogue of Microorganisms (GCM) 10K type strain sequencing project: providing services to taxonomists for standard genome sequencing and annotation.</title>
        <authorList>
            <consortium name="The Broad Institute Genomics Platform"/>
            <consortium name="The Broad Institute Genome Sequencing Center for Infectious Disease"/>
            <person name="Wu L."/>
            <person name="Ma J."/>
        </authorList>
    </citation>
    <scope>NUCLEOTIDE SEQUENCE [LARGE SCALE GENOMIC DNA]</scope>
    <source>
        <strain evidence="4">CGMCC 1.15905</strain>
    </source>
</reference>
<name>A0ABQ1HGZ9_9GAMM</name>
<feature type="transmembrane region" description="Helical" evidence="1">
    <location>
        <begin position="153"/>
        <end position="174"/>
    </location>
</feature>
<dbReference type="Pfam" id="PF18920">
    <property type="entry name" value="DUF5671"/>
    <property type="match status" value="1"/>
</dbReference>